<evidence type="ECO:0000256" key="8">
    <source>
        <dbReference type="ARBA" id="ARBA00022842"/>
    </source>
</evidence>
<reference evidence="12 13" key="1">
    <citation type="journal article" date="2019" name="Nat. Ecol. Evol.">
        <title>Megaphylogeny resolves global patterns of mushroom evolution.</title>
        <authorList>
            <person name="Varga T."/>
            <person name="Krizsan K."/>
            <person name="Foldi C."/>
            <person name="Dima B."/>
            <person name="Sanchez-Garcia M."/>
            <person name="Sanchez-Ramirez S."/>
            <person name="Szollosi G.J."/>
            <person name="Szarkandi J.G."/>
            <person name="Papp V."/>
            <person name="Albert L."/>
            <person name="Andreopoulos W."/>
            <person name="Angelini C."/>
            <person name="Antonin V."/>
            <person name="Barry K.W."/>
            <person name="Bougher N.L."/>
            <person name="Buchanan P."/>
            <person name="Buyck B."/>
            <person name="Bense V."/>
            <person name="Catcheside P."/>
            <person name="Chovatia M."/>
            <person name="Cooper J."/>
            <person name="Damon W."/>
            <person name="Desjardin D."/>
            <person name="Finy P."/>
            <person name="Geml J."/>
            <person name="Haridas S."/>
            <person name="Hughes K."/>
            <person name="Justo A."/>
            <person name="Karasinski D."/>
            <person name="Kautmanova I."/>
            <person name="Kiss B."/>
            <person name="Kocsube S."/>
            <person name="Kotiranta H."/>
            <person name="LaButti K.M."/>
            <person name="Lechner B.E."/>
            <person name="Liimatainen K."/>
            <person name="Lipzen A."/>
            <person name="Lukacs Z."/>
            <person name="Mihaltcheva S."/>
            <person name="Morgado L.N."/>
            <person name="Niskanen T."/>
            <person name="Noordeloos M.E."/>
            <person name="Ohm R.A."/>
            <person name="Ortiz-Santana B."/>
            <person name="Ovrebo C."/>
            <person name="Racz N."/>
            <person name="Riley R."/>
            <person name="Savchenko A."/>
            <person name="Shiryaev A."/>
            <person name="Soop K."/>
            <person name="Spirin V."/>
            <person name="Szebenyi C."/>
            <person name="Tomsovsky M."/>
            <person name="Tulloss R.E."/>
            <person name="Uehling J."/>
            <person name="Grigoriev I.V."/>
            <person name="Vagvolgyi C."/>
            <person name="Papp T."/>
            <person name="Martin F.M."/>
            <person name="Miettinen O."/>
            <person name="Hibbett D.S."/>
            <person name="Nagy L.G."/>
        </authorList>
    </citation>
    <scope>NUCLEOTIDE SEQUENCE [LARGE SCALE GENOMIC DNA]</scope>
    <source>
        <strain evidence="12 13">CBS 962.96</strain>
    </source>
</reference>
<accession>A0A4S8MVU7</accession>
<dbReference type="InterPro" id="IPR005135">
    <property type="entry name" value="Endo/exonuclease/phosphatase"/>
</dbReference>
<comment type="cofactor">
    <cofactor evidence="2">
        <name>Mg(2+)</name>
        <dbReference type="ChEBI" id="CHEBI:18420"/>
    </cofactor>
</comment>
<dbReference type="Proteomes" id="UP000297245">
    <property type="component" value="Unassembled WGS sequence"/>
</dbReference>
<evidence type="ECO:0000256" key="4">
    <source>
        <dbReference type="ARBA" id="ARBA00022722"/>
    </source>
</evidence>
<keyword evidence="6" id="KW-0227">DNA damage</keyword>
<sequence length="323" mass="36634">MSVHEEAKNSLWPLKMYRYRQGSERWKHVPKDYSSNTHPSSPDRIRILTWNLDCSSPHAIDRMQGAMMFLQEVLEDPPLPCVVLLQEVHQDVLPYLLAVDWVRNWFLVTPASKVKWNGKGTYGLITLVEKSIAVMQSSIVHFARNVVTEMDRAVVITDVKLRVPAVDEGEEGDHLVVRIANVHLESTGYWQAADRRRAQLKFCSWMVQNYEDAFYPFDGGVVAGDFNAIDVDSDVQVLQERLVDLGTKMGVQEQHTWGVNETRTRGGYPPGRLDKIIFTPDRGFRLTVPERVGVGLTVESLGREVCVSDHCALSCDLEVQRNG</sequence>
<evidence type="ECO:0000256" key="2">
    <source>
        <dbReference type="ARBA" id="ARBA00001946"/>
    </source>
</evidence>
<dbReference type="InterPro" id="IPR036691">
    <property type="entry name" value="Endo/exonu/phosph_ase_sf"/>
</dbReference>
<comment type="subcellular location">
    <subcellularLocation>
        <location evidence="3">Nucleus</location>
        <location evidence="3">PML body</location>
    </subcellularLocation>
</comment>
<keyword evidence="8" id="KW-0460">Magnesium</keyword>
<proteinExistence type="predicted"/>
<evidence type="ECO:0000256" key="1">
    <source>
        <dbReference type="ARBA" id="ARBA00001936"/>
    </source>
</evidence>
<dbReference type="AlphaFoldDB" id="A0A4S8MVU7"/>
<gene>
    <name evidence="12" type="ORF">K435DRAFT_772744</name>
</gene>
<comment type="cofactor">
    <cofactor evidence="1">
        <name>Mn(2+)</name>
        <dbReference type="ChEBI" id="CHEBI:29035"/>
    </cofactor>
</comment>
<keyword evidence="7" id="KW-0378">Hydrolase</keyword>
<dbReference type="PANTHER" id="PTHR15822">
    <property type="entry name" value="TRAF AND TNF RECEPTOR-ASSOCIATED PROTEIN"/>
    <property type="match status" value="1"/>
</dbReference>
<dbReference type="PANTHER" id="PTHR15822:SF4">
    <property type="entry name" value="TYROSYL-DNA PHOSPHODIESTERASE 2"/>
    <property type="match status" value="1"/>
</dbReference>
<keyword evidence="13" id="KW-1185">Reference proteome</keyword>
<evidence type="ECO:0000256" key="6">
    <source>
        <dbReference type="ARBA" id="ARBA00022763"/>
    </source>
</evidence>
<feature type="domain" description="Endonuclease/exonuclease/phosphatase" evidence="11">
    <location>
        <begin position="48"/>
        <end position="310"/>
    </location>
</feature>
<dbReference type="GO" id="GO:0046872">
    <property type="term" value="F:metal ion binding"/>
    <property type="evidence" value="ECO:0007669"/>
    <property type="project" value="UniProtKB-KW"/>
</dbReference>
<evidence type="ECO:0000256" key="5">
    <source>
        <dbReference type="ARBA" id="ARBA00022723"/>
    </source>
</evidence>
<evidence type="ECO:0000313" key="13">
    <source>
        <dbReference type="Proteomes" id="UP000297245"/>
    </source>
</evidence>
<dbReference type="GO" id="GO:0070260">
    <property type="term" value="F:5'-tyrosyl-DNA phosphodiesterase activity"/>
    <property type="evidence" value="ECO:0007669"/>
    <property type="project" value="TreeGrafter"/>
</dbReference>
<dbReference type="GO" id="GO:0004518">
    <property type="term" value="F:nuclease activity"/>
    <property type="evidence" value="ECO:0007669"/>
    <property type="project" value="UniProtKB-KW"/>
</dbReference>
<dbReference type="GO" id="GO:0006302">
    <property type="term" value="P:double-strand break repair"/>
    <property type="evidence" value="ECO:0007669"/>
    <property type="project" value="TreeGrafter"/>
</dbReference>
<dbReference type="Gene3D" id="3.60.10.10">
    <property type="entry name" value="Endonuclease/exonuclease/phosphatase"/>
    <property type="match status" value="1"/>
</dbReference>
<keyword evidence="5" id="KW-0479">Metal-binding</keyword>
<protein>
    <recommendedName>
        <fullName evidence="11">Endonuclease/exonuclease/phosphatase domain-containing protein</fullName>
    </recommendedName>
</protein>
<evidence type="ECO:0000313" key="12">
    <source>
        <dbReference type="EMBL" id="THV07430.1"/>
    </source>
</evidence>
<dbReference type="GO" id="GO:0003697">
    <property type="term" value="F:single-stranded DNA binding"/>
    <property type="evidence" value="ECO:0007669"/>
    <property type="project" value="TreeGrafter"/>
</dbReference>
<evidence type="ECO:0000256" key="10">
    <source>
        <dbReference type="ARBA" id="ARBA00023242"/>
    </source>
</evidence>
<evidence type="ECO:0000259" key="11">
    <source>
        <dbReference type="Pfam" id="PF03372"/>
    </source>
</evidence>
<keyword evidence="9" id="KW-0234">DNA repair</keyword>
<dbReference type="Pfam" id="PF03372">
    <property type="entry name" value="Exo_endo_phos"/>
    <property type="match status" value="1"/>
</dbReference>
<dbReference type="SUPFAM" id="SSF56219">
    <property type="entry name" value="DNase I-like"/>
    <property type="match status" value="1"/>
</dbReference>
<keyword evidence="4" id="KW-0540">Nuclease</keyword>
<evidence type="ECO:0000256" key="3">
    <source>
        <dbReference type="ARBA" id="ARBA00004322"/>
    </source>
</evidence>
<dbReference type="OrthoDB" id="9975959at2759"/>
<evidence type="ECO:0000256" key="9">
    <source>
        <dbReference type="ARBA" id="ARBA00023204"/>
    </source>
</evidence>
<dbReference type="EMBL" id="ML179038">
    <property type="protein sequence ID" value="THV07430.1"/>
    <property type="molecule type" value="Genomic_DNA"/>
</dbReference>
<evidence type="ECO:0000256" key="7">
    <source>
        <dbReference type="ARBA" id="ARBA00022801"/>
    </source>
</evidence>
<dbReference type="GO" id="GO:0005737">
    <property type="term" value="C:cytoplasm"/>
    <property type="evidence" value="ECO:0007669"/>
    <property type="project" value="TreeGrafter"/>
</dbReference>
<organism evidence="12 13">
    <name type="scientific">Dendrothele bispora (strain CBS 962.96)</name>
    <dbReference type="NCBI Taxonomy" id="1314807"/>
    <lineage>
        <taxon>Eukaryota</taxon>
        <taxon>Fungi</taxon>
        <taxon>Dikarya</taxon>
        <taxon>Basidiomycota</taxon>
        <taxon>Agaricomycotina</taxon>
        <taxon>Agaricomycetes</taxon>
        <taxon>Agaricomycetidae</taxon>
        <taxon>Agaricales</taxon>
        <taxon>Agaricales incertae sedis</taxon>
        <taxon>Dendrothele</taxon>
    </lineage>
</organism>
<name>A0A4S8MVU7_DENBC</name>
<keyword evidence="10" id="KW-0539">Nucleus</keyword>
<dbReference type="InterPro" id="IPR051547">
    <property type="entry name" value="TDP2-like"/>
</dbReference>